<dbReference type="UniPathway" id="UPA00038">
    <property type="reaction ID" value="UER00491"/>
</dbReference>
<evidence type="ECO:0000256" key="9">
    <source>
        <dbReference type="PIRSR" id="PIRSR500134-2"/>
    </source>
</evidence>
<reference evidence="12 13" key="2">
    <citation type="submission" date="2020-04" db="EMBL/GenBank/DDBJ databases">
        <authorList>
            <person name="Fomenkov A."/>
            <person name="Anton B.P."/>
            <person name="Roberts R.J."/>
        </authorList>
    </citation>
    <scope>NUCLEOTIDE SEQUENCE [LARGE SCALE GENOMIC DNA]</scope>
    <source>
        <strain evidence="12 13">S2</strain>
    </source>
</reference>
<evidence type="ECO:0000256" key="2">
    <source>
        <dbReference type="ARBA" id="ARBA00006601"/>
    </source>
</evidence>
<dbReference type="InterPro" id="IPR017476">
    <property type="entry name" value="UDP-Glc/GDP-Man"/>
</dbReference>
<evidence type="ECO:0000256" key="10">
    <source>
        <dbReference type="PIRSR" id="PIRSR500134-3"/>
    </source>
</evidence>
<dbReference type="PIRSF" id="PIRSF500134">
    <property type="entry name" value="UDPglc_DH_bac"/>
    <property type="match status" value="1"/>
</dbReference>
<dbReference type="GO" id="GO:0051287">
    <property type="term" value="F:NAD binding"/>
    <property type="evidence" value="ECO:0007669"/>
    <property type="project" value="InterPro"/>
</dbReference>
<feature type="binding site" evidence="9">
    <location>
        <begin position="251"/>
        <end position="255"/>
    </location>
    <ligand>
        <name>substrate</name>
    </ligand>
</feature>
<feature type="binding site" evidence="10">
    <location>
        <position position="31"/>
    </location>
    <ligand>
        <name>NAD(+)</name>
        <dbReference type="ChEBI" id="CHEBI:57540"/>
    </ligand>
</feature>
<dbReference type="InterPro" id="IPR014027">
    <property type="entry name" value="UDP-Glc/GDP-Man_DH_C"/>
</dbReference>
<sequence length="448" mass="49349">MKNIAIAGTGYVGLVTGVCLADIGHDVICVDQDHHKISTLNNGYPPIYEPGLNELMLKNMEEGRLRFTTSPSIGFKSAEIIMITVETPQNEIGSLDLQYIEQISKEIGRSIKRNNVIVVTKSTVPVGTNAKIKNWIQSEMQSSLKFQIVSNPEFISQGSAIYDTFHGDRIIIGSDSKEALHSLEELYQPFGIPIFKTDTNSAELIKVASNSFLALKISYVNALVSICEHVGGNIEDVSFGMGMDSRIGSSFLKAGVGFGGSCLPKDTHALVKMGNDVGEAINLIEEVIEVNKRQELKLVKKALNRFQSLRGKKVALLGLSFKPNTDDIREAVSIKLAKRLVQEGAIVIAYDPVSIPNVKKVLGKLISYADTVEQALMNADLTFIVTEWDEIKNVPLNLFHELMKEPVIFDGRNCFQLEAIKKYPVEYYSIGRPNVIGEINTVLQNKGS</sequence>
<dbReference type="EC" id="1.1.1.22" evidence="3 7"/>
<dbReference type="InterPro" id="IPR014026">
    <property type="entry name" value="UDP-Glc/GDP-Man_DH_dimer"/>
</dbReference>
<evidence type="ECO:0000313" key="12">
    <source>
        <dbReference type="EMBL" id="QIZ06994.1"/>
    </source>
</evidence>
<dbReference type="Pfam" id="PF03720">
    <property type="entry name" value="UDPG_MGDP_dh_C"/>
    <property type="match status" value="1"/>
</dbReference>
<dbReference type="SUPFAM" id="SSF48179">
    <property type="entry name" value="6-phosphogluconate dehydrogenase C-terminal domain-like"/>
    <property type="match status" value="1"/>
</dbReference>
<evidence type="ECO:0000256" key="8">
    <source>
        <dbReference type="PIRSR" id="PIRSR500134-1"/>
    </source>
</evidence>
<dbReference type="EMBL" id="CP051128">
    <property type="protein sequence ID" value="QIZ06994.1"/>
    <property type="molecule type" value="Genomic_DNA"/>
</dbReference>
<evidence type="ECO:0000256" key="4">
    <source>
        <dbReference type="ARBA" id="ARBA00023002"/>
    </source>
</evidence>
<feature type="binding site" evidence="10">
    <location>
        <position position="329"/>
    </location>
    <ligand>
        <name>NAD(+)</name>
        <dbReference type="ChEBI" id="CHEBI:57540"/>
    </ligand>
</feature>
<evidence type="ECO:0000313" key="13">
    <source>
        <dbReference type="Proteomes" id="UP000501868"/>
    </source>
</evidence>
<keyword evidence="5 7" id="KW-0520">NAD</keyword>
<dbReference type="GO" id="GO:0000271">
    <property type="term" value="P:polysaccharide biosynthetic process"/>
    <property type="evidence" value="ECO:0007669"/>
    <property type="project" value="InterPro"/>
</dbReference>
<dbReference type="SUPFAM" id="SSF51735">
    <property type="entry name" value="NAD(P)-binding Rossmann-fold domains"/>
    <property type="match status" value="1"/>
</dbReference>
<dbReference type="InterPro" id="IPR001732">
    <property type="entry name" value="UDP-Glc/GDP-Man_DH_N"/>
</dbReference>
<feature type="active site" description="Nucleophile" evidence="8">
    <location>
        <position position="262"/>
    </location>
</feature>
<reference evidence="12 13" key="1">
    <citation type="submission" date="2020-04" db="EMBL/GenBank/DDBJ databases">
        <title>Genome-Wide Identification of 5-Methylcytosine Sites in Bacterial Genomes By High-Throughput Sequencing of MspJI Restriction Fragments.</title>
        <authorList>
            <person name="Wu V."/>
        </authorList>
    </citation>
    <scope>NUCLEOTIDE SEQUENCE [LARGE SCALE GENOMIC DNA]</scope>
    <source>
        <strain evidence="12 13">S2</strain>
    </source>
</reference>
<dbReference type="Pfam" id="PF00984">
    <property type="entry name" value="UDPG_MGDP_dh"/>
    <property type="match status" value="1"/>
</dbReference>
<feature type="binding site" evidence="10">
    <location>
        <position position="36"/>
    </location>
    <ligand>
        <name>NAD(+)</name>
        <dbReference type="ChEBI" id="CHEBI:57540"/>
    </ligand>
</feature>
<gene>
    <name evidence="12" type="ORF">HFZ78_10030</name>
</gene>
<organism evidence="12 13">
    <name type="scientific">Priestia megaterium</name>
    <name type="common">Bacillus megaterium</name>
    <dbReference type="NCBI Taxonomy" id="1404"/>
    <lineage>
        <taxon>Bacteria</taxon>
        <taxon>Bacillati</taxon>
        <taxon>Bacillota</taxon>
        <taxon>Bacilli</taxon>
        <taxon>Bacillales</taxon>
        <taxon>Bacillaceae</taxon>
        <taxon>Priestia</taxon>
    </lineage>
</organism>
<dbReference type="Gene3D" id="3.40.50.720">
    <property type="entry name" value="NAD(P)-binding Rossmann-like Domain"/>
    <property type="match status" value="2"/>
</dbReference>
<evidence type="ECO:0000256" key="5">
    <source>
        <dbReference type="ARBA" id="ARBA00023027"/>
    </source>
</evidence>
<feature type="binding site" evidence="10">
    <location>
        <position position="265"/>
    </location>
    <ligand>
        <name>NAD(+)</name>
        <dbReference type="ChEBI" id="CHEBI:57540"/>
    </ligand>
</feature>
<comment type="pathway">
    <text evidence="1">Nucleotide-sugar biosynthesis; UDP-alpha-D-glucuronate biosynthesis; UDP-alpha-D-glucuronate from UDP-alpha-D-glucose: step 1/1.</text>
</comment>
<dbReference type="InterPro" id="IPR008927">
    <property type="entry name" value="6-PGluconate_DH-like_C_sf"/>
</dbReference>
<evidence type="ECO:0000256" key="1">
    <source>
        <dbReference type="ARBA" id="ARBA00004701"/>
    </source>
</evidence>
<feature type="domain" description="UDP-glucose/GDP-mannose dehydrogenase C-terminal" evidence="11">
    <location>
        <begin position="315"/>
        <end position="417"/>
    </location>
</feature>
<feature type="binding site" evidence="9">
    <location>
        <position position="206"/>
    </location>
    <ligand>
        <name>substrate</name>
    </ligand>
</feature>
<evidence type="ECO:0000256" key="6">
    <source>
        <dbReference type="ARBA" id="ARBA00047473"/>
    </source>
</evidence>
<protein>
    <recommendedName>
        <fullName evidence="3 7">UDP-glucose 6-dehydrogenase</fullName>
        <ecNumber evidence="3 7">1.1.1.22</ecNumber>
    </recommendedName>
</protein>
<evidence type="ECO:0000256" key="7">
    <source>
        <dbReference type="PIRNR" id="PIRNR000124"/>
    </source>
</evidence>
<dbReference type="PANTHER" id="PTHR43750:SF4">
    <property type="entry name" value="UDP-GLUCOSE 6-DEHYDROGENASE YWQF"/>
    <property type="match status" value="1"/>
</dbReference>
<feature type="binding site" evidence="9">
    <location>
        <position position="322"/>
    </location>
    <ligand>
        <name>substrate</name>
    </ligand>
</feature>
<comment type="similarity">
    <text evidence="2 7">Belongs to the UDP-glucose/GDP-mannose dehydrogenase family.</text>
</comment>
<dbReference type="InterPro" id="IPR028357">
    <property type="entry name" value="UDPglc_DH_bac"/>
</dbReference>
<name>A0A6H1P082_PRIMG</name>
<comment type="catalytic activity">
    <reaction evidence="6 7">
        <text>UDP-alpha-D-glucose + 2 NAD(+) + H2O = UDP-alpha-D-glucuronate + 2 NADH + 3 H(+)</text>
        <dbReference type="Rhea" id="RHEA:23596"/>
        <dbReference type="ChEBI" id="CHEBI:15377"/>
        <dbReference type="ChEBI" id="CHEBI:15378"/>
        <dbReference type="ChEBI" id="CHEBI:57540"/>
        <dbReference type="ChEBI" id="CHEBI:57945"/>
        <dbReference type="ChEBI" id="CHEBI:58052"/>
        <dbReference type="ChEBI" id="CHEBI:58885"/>
        <dbReference type="EC" id="1.1.1.22"/>
    </reaction>
</comment>
<dbReference type="InterPro" id="IPR036291">
    <property type="entry name" value="NAD(P)-bd_dom_sf"/>
</dbReference>
<dbReference type="GO" id="GO:0006065">
    <property type="term" value="P:UDP-glucuronate biosynthetic process"/>
    <property type="evidence" value="ECO:0007669"/>
    <property type="project" value="UniProtKB-UniPathway"/>
</dbReference>
<dbReference type="Gene3D" id="1.20.5.100">
    <property type="entry name" value="Cytochrome c1, transmembrane anchor, C-terminal"/>
    <property type="match status" value="1"/>
</dbReference>
<dbReference type="GO" id="GO:0003979">
    <property type="term" value="F:UDP-glucose 6-dehydrogenase activity"/>
    <property type="evidence" value="ECO:0007669"/>
    <property type="project" value="UniProtKB-EC"/>
</dbReference>
<feature type="binding site" evidence="10">
    <location>
        <position position="123"/>
    </location>
    <ligand>
        <name>NAD(+)</name>
        <dbReference type="ChEBI" id="CHEBI:57540"/>
    </ligand>
</feature>
<feature type="binding site" evidence="9">
    <location>
        <position position="259"/>
    </location>
    <ligand>
        <name>substrate</name>
    </ligand>
</feature>
<dbReference type="InterPro" id="IPR036220">
    <property type="entry name" value="UDP-Glc/GDP-Man_DH_C_sf"/>
</dbReference>
<dbReference type="SMART" id="SM00984">
    <property type="entry name" value="UDPG_MGDP_dh_C"/>
    <property type="match status" value="1"/>
</dbReference>
<keyword evidence="4 7" id="KW-0560">Oxidoreductase</keyword>
<dbReference type="NCBIfam" id="TIGR03026">
    <property type="entry name" value="NDP-sugDHase"/>
    <property type="match status" value="1"/>
</dbReference>
<accession>A0A6H1P082</accession>
<dbReference type="PANTHER" id="PTHR43750">
    <property type="entry name" value="UDP-GLUCOSE 6-DEHYDROGENASE TUAD"/>
    <property type="match status" value="1"/>
</dbReference>
<dbReference type="SUPFAM" id="SSF52413">
    <property type="entry name" value="UDP-glucose/GDP-mannose dehydrogenase C-terminal domain"/>
    <property type="match status" value="1"/>
</dbReference>
<evidence type="ECO:0000256" key="3">
    <source>
        <dbReference type="ARBA" id="ARBA00012954"/>
    </source>
</evidence>
<proteinExistence type="inferred from homology"/>
<dbReference type="Pfam" id="PF03721">
    <property type="entry name" value="UDPG_MGDP_dh_N"/>
    <property type="match status" value="1"/>
</dbReference>
<dbReference type="PIRSF" id="PIRSF000124">
    <property type="entry name" value="UDPglc_GDPman_dh"/>
    <property type="match status" value="1"/>
</dbReference>
<dbReference type="Proteomes" id="UP000501868">
    <property type="component" value="Chromosome"/>
</dbReference>
<feature type="binding site" evidence="10">
    <location>
        <position position="87"/>
    </location>
    <ligand>
        <name>NAD(+)</name>
        <dbReference type="ChEBI" id="CHEBI:57540"/>
    </ligand>
</feature>
<dbReference type="AlphaFoldDB" id="A0A6H1P082"/>
<evidence type="ECO:0000259" key="11">
    <source>
        <dbReference type="SMART" id="SM00984"/>
    </source>
</evidence>